<gene>
    <name evidence="12" type="primary">fabHA</name>
    <name evidence="9" type="synonym">fabH</name>
    <name evidence="12" type="ORF">HMPREF0493_0213</name>
</gene>
<dbReference type="HAMAP" id="MF_01815">
    <property type="entry name" value="FabH"/>
    <property type="match status" value="1"/>
</dbReference>
<dbReference type="GO" id="GO:0004315">
    <property type="term" value="F:3-oxoacyl-[acyl-carrier-protein] synthase activity"/>
    <property type="evidence" value="ECO:0007669"/>
    <property type="project" value="InterPro"/>
</dbReference>
<dbReference type="RefSeq" id="WP_006351367.1">
    <property type="nucleotide sequence ID" value="NZ_ADNY01000010.1"/>
</dbReference>
<feature type="domain" description="Beta-ketoacyl-[acyl-carrier-protein] synthase III C-terminal" evidence="10">
    <location>
        <begin position="235"/>
        <end position="321"/>
    </location>
</feature>
<protein>
    <recommendedName>
        <fullName evidence="9">Beta-ketoacyl-[acyl-carrier-protein] synthase III</fullName>
        <shortName evidence="9">Beta-ketoacyl-ACP synthase III</shortName>
        <shortName evidence="9">KAS III</shortName>
        <ecNumber evidence="9">2.3.1.180</ecNumber>
    </recommendedName>
    <alternativeName>
        <fullName evidence="9">3-oxoacyl-[acyl-carrier-protein] synthase 3</fullName>
    </alternativeName>
    <alternativeName>
        <fullName evidence="9">3-oxoacyl-[acyl-carrier-protein] synthase III</fullName>
    </alternativeName>
</protein>
<dbReference type="UniPathway" id="UPA00094"/>
<feature type="active site" evidence="9">
    <location>
        <position position="249"/>
    </location>
</feature>
<feature type="active site" evidence="9">
    <location>
        <position position="112"/>
    </location>
</feature>
<comment type="subcellular location">
    <subcellularLocation>
        <location evidence="9">Cytoplasm</location>
    </subcellularLocation>
</comment>
<dbReference type="SUPFAM" id="SSF53901">
    <property type="entry name" value="Thiolase-like"/>
    <property type="match status" value="1"/>
</dbReference>
<keyword evidence="9" id="KW-0963">Cytoplasm</keyword>
<dbReference type="EMBL" id="ADNY01000010">
    <property type="protein sequence ID" value="EFG56165.1"/>
    <property type="molecule type" value="Genomic_DNA"/>
</dbReference>
<evidence type="ECO:0000256" key="6">
    <source>
        <dbReference type="ARBA" id="ARBA00023160"/>
    </source>
</evidence>
<keyword evidence="3 9" id="KW-0808">Transferase</keyword>
<evidence type="ECO:0000256" key="9">
    <source>
        <dbReference type="HAMAP-Rule" id="MF_01815"/>
    </source>
</evidence>
<evidence type="ECO:0000256" key="4">
    <source>
        <dbReference type="ARBA" id="ARBA00022832"/>
    </source>
</evidence>
<dbReference type="PATRIC" id="fig|585524.9.peg.402"/>
<keyword evidence="2 9" id="KW-0444">Lipid biosynthesis</keyword>
<dbReference type="InterPro" id="IPR016039">
    <property type="entry name" value="Thiolase-like"/>
</dbReference>
<organism evidence="12 13">
    <name type="scientific">Lactobacillus amylolyticus DSM 11664</name>
    <dbReference type="NCBI Taxonomy" id="585524"/>
    <lineage>
        <taxon>Bacteria</taxon>
        <taxon>Bacillati</taxon>
        <taxon>Bacillota</taxon>
        <taxon>Bacilli</taxon>
        <taxon>Lactobacillales</taxon>
        <taxon>Lactobacillaceae</taxon>
        <taxon>Lactobacillus</taxon>
    </lineage>
</organism>
<dbReference type="EC" id="2.3.1.180" evidence="9"/>
<dbReference type="GO" id="GO:0005737">
    <property type="term" value="C:cytoplasm"/>
    <property type="evidence" value="ECO:0007669"/>
    <property type="project" value="UniProtKB-SubCell"/>
</dbReference>
<keyword evidence="7 9" id="KW-0511">Multifunctional enzyme</keyword>
<comment type="function">
    <text evidence="9">Catalyzes the condensation reaction of fatty acid synthesis by the addition to an acyl acceptor of two carbons from malonyl-ACP. Catalyzes the first condensation reaction which initiates fatty acid synthesis and may therefore play a role in governing the total rate of fatty acid production. Possesses both acetoacetyl-ACP synthase and acetyl transacylase activities. Its substrate specificity determines the biosynthesis of branched-chain and/or straight-chain of fatty acids.</text>
</comment>
<comment type="pathway">
    <text evidence="9">Lipid metabolism; fatty acid biosynthesis.</text>
</comment>
<dbReference type="NCBIfam" id="NF006829">
    <property type="entry name" value="PRK09352.1"/>
    <property type="match status" value="1"/>
</dbReference>
<comment type="caution">
    <text evidence="12">The sequence shown here is derived from an EMBL/GenBank/DDBJ whole genome shotgun (WGS) entry which is preliminary data.</text>
</comment>
<comment type="similarity">
    <text evidence="1 9">Belongs to the thiolase-like superfamily. FabH family.</text>
</comment>
<dbReference type="Pfam" id="PF08545">
    <property type="entry name" value="ACP_syn_III"/>
    <property type="match status" value="1"/>
</dbReference>
<dbReference type="NCBIfam" id="TIGR00747">
    <property type="entry name" value="fabH"/>
    <property type="match status" value="1"/>
</dbReference>
<dbReference type="PANTHER" id="PTHR43091">
    <property type="entry name" value="3-OXOACYL-[ACYL-CARRIER-PROTEIN] SYNTHASE"/>
    <property type="match status" value="1"/>
</dbReference>
<keyword evidence="5 9" id="KW-0443">Lipid metabolism</keyword>
<dbReference type="InterPro" id="IPR013747">
    <property type="entry name" value="ACP_syn_III_C"/>
</dbReference>
<dbReference type="Pfam" id="PF08541">
    <property type="entry name" value="ACP_syn_III_C"/>
    <property type="match status" value="1"/>
</dbReference>
<keyword evidence="6 9" id="KW-0275">Fatty acid biosynthesis</keyword>
<comment type="subunit">
    <text evidence="9">Homodimer.</text>
</comment>
<comment type="domain">
    <text evidence="9">The last Arg residue of the ACP-binding site is essential for the weak association between ACP/AcpP and FabH.</text>
</comment>
<evidence type="ECO:0000259" key="10">
    <source>
        <dbReference type="Pfam" id="PF08541"/>
    </source>
</evidence>
<evidence type="ECO:0000256" key="2">
    <source>
        <dbReference type="ARBA" id="ARBA00022516"/>
    </source>
</evidence>
<evidence type="ECO:0000259" key="11">
    <source>
        <dbReference type="Pfam" id="PF08545"/>
    </source>
</evidence>
<accession>D4YRT5</accession>
<comment type="catalytic activity">
    <reaction evidence="9">
        <text>malonyl-[ACP] + acetyl-CoA + H(+) = 3-oxobutanoyl-[ACP] + CO2 + CoA</text>
        <dbReference type="Rhea" id="RHEA:12080"/>
        <dbReference type="Rhea" id="RHEA-COMP:9623"/>
        <dbReference type="Rhea" id="RHEA-COMP:9625"/>
        <dbReference type="ChEBI" id="CHEBI:15378"/>
        <dbReference type="ChEBI" id="CHEBI:16526"/>
        <dbReference type="ChEBI" id="CHEBI:57287"/>
        <dbReference type="ChEBI" id="CHEBI:57288"/>
        <dbReference type="ChEBI" id="CHEBI:78449"/>
        <dbReference type="ChEBI" id="CHEBI:78450"/>
        <dbReference type="EC" id="2.3.1.180"/>
    </reaction>
</comment>
<dbReference type="InterPro" id="IPR013751">
    <property type="entry name" value="ACP_syn_III_N"/>
</dbReference>
<evidence type="ECO:0000313" key="12">
    <source>
        <dbReference type="EMBL" id="EFG56165.1"/>
    </source>
</evidence>
<evidence type="ECO:0000256" key="7">
    <source>
        <dbReference type="ARBA" id="ARBA00023268"/>
    </source>
</evidence>
<dbReference type="InterPro" id="IPR004655">
    <property type="entry name" value="FabH"/>
</dbReference>
<dbReference type="Proteomes" id="UP000004069">
    <property type="component" value="Unassembled WGS sequence"/>
</dbReference>
<sequence>MEDVEFTAASYAVPDQIISNDQLTQFMDTSDEWISKRTGIKRRHVSNTENTSDLALKAAEKTLAKANVAGEDLNLIIVATMSPDNMTPSTAAIVQGKLGAKNAVAFDISAACSGFSYGIAVARSMMLANGWQNAIVIGAEVLSKLLDWHDRSTAVLFGDGAGAVLLTHSSEQHLLGQDLETFGDLGDKLVAGHSEVEHDFLKNKHQLSTFTMAGREVYRFATHQVPSSIIKAAVQSKIDLDEIDHFLLHQANKRIIEQVARKLHQPLVKFPINIAEYGNTAAASEAILLAECIQKKIIKKNDVVALSGFGGGLTVATLIFRF</sequence>
<evidence type="ECO:0000256" key="3">
    <source>
        <dbReference type="ARBA" id="ARBA00022679"/>
    </source>
</evidence>
<dbReference type="GO" id="GO:0033818">
    <property type="term" value="F:beta-ketoacyl-acyl-carrier-protein synthase III activity"/>
    <property type="evidence" value="ECO:0007669"/>
    <property type="project" value="UniProtKB-UniRule"/>
</dbReference>
<feature type="region of interest" description="ACP-binding" evidence="9">
    <location>
        <begin position="250"/>
        <end position="254"/>
    </location>
</feature>
<dbReference type="CDD" id="cd00830">
    <property type="entry name" value="KAS_III"/>
    <property type="match status" value="1"/>
</dbReference>
<name>D4YRT5_9LACO</name>
<keyword evidence="4 9" id="KW-0276">Fatty acid metabolism</keyword>
<evidence type="ECO:0000313" key="13">
    <source>
        <dbReference type="Proteomes" id="UP000004069"/>
    </source>
</evidence>
<dbReference type="AlphaFoldDB" id="D4YRT5"/>
<evidence type="ECO:0000256" key="1">
    <source>
        <dbReference type="ARBA" id="ARBA00008642"/>
    </source>
</evidence>
<dbReference type="GO" id="GO:0006633">
    <property type="term" value="P:fatty acid biosynthetic process"/>
    <property type="evidence" value="ECO:0007669"/>
    <property type="project" value="UniProtKB-UniRule"/>
</dbReference>
<evidence type="ECO:0000256" key="5">
    <source>
        <dbReference type="ARBA" id="ARBA00023098"/>
    </source>
</evidence>
<feature type="active site" evidence="9">
    <location>
        <position position="279"/>
    </location>
</feature>
<dbReference type="PANTHER" id="PTHR43091:SF1">
    <property type="entry name" value="BETA-KETOACYL-[ACYL-CARRIER-PROTEIN] SYNTHASE III, CHLOROPLASTIC"/>
    <property type="match status" value="1"/>
</dbReference>
<keyword evidence="8 9" id="KW-0012">Acyltransferase</keyword>
<proteinExistence type="inferred from homology"/>
<dbReference type="Gene3D" id="3.40.47.10">
    <property type="match status" value="1"/>
</dbReference>
<dbReference type="eggNOG" id="COG0332">
    <property type="taxonomic scope" value="Bacteria"/>
</dbReference>
<dbReference type="OrthoDB" id="9815506at2"/>
<evidence type="ECO:0000256" key="8">
    <source>
        <dbReference type="ARBA" id="ARBA00023315"/>
    </source>
</evidence>
<feature type="domain" description="Beta-ketoacyl-[acyl-carrier-protein] synthase III N-terminal" evidence="11">
    <location>
        <begin position="106"/>
        <end position="181"/>
    </location>
</feature>
<keyword evidence="13" id="KW-1185">Reference proteome</keyword>
<reference evidence="12 13" key="1">
    <citation type="submission" date="2010-04" db="EMBL/GenBank/DDBJ databases">
        <authorList>
            <person name="Muzny D."/>
            <person name="Qin X."/>
            <person name="Deng J."/>
            <person name="Jiang H."/>
            <person name="Liu Y."/>
            <person name="Qu J."/>
            <person name="Song X.-Z."/>
            <person name="Zhang L."/>
            <person name="Thornton R."/>
            <person name="Coyle M."/>
            <person name="Francisco L."/>
            <person name="Jackson L."/>
            <person name="Javaid M."/>
            <person name="Korchina V."/>
            <person name="Kovar C."/>
            <person name="Mata R."/>
            <person name="Mathew T."/>
            <person name="Ngo R."/>
            <person name="Nguyen L."/>
            <person name="Nguyen N."/>
            <person name="Okwuonu G."/>
            <person name="Ongeri F."/>
            <person name="Pham C."/>
            <person name="Simmons D."/>
            <person name="Wilczek-Boney K."/>
            <person name="Hale W."/>
            <person name="Jakkamsetti A."/>
            <person name="Pham P."/>
            <person name="Ruth R."/>
            <person name="San Lucas F."/>
            <person name="Warren J."/>
            <person name="Zhang J."/>
            <person name="Zhao Z."/>
            <person name="Zhou C."/>
            <person name="Zhu D."/>
            <person name="Lee S."/>
            <person name="Bess C."/>
            <person name="Blankenburg K."/>
            <person name="Forbes L."/>
            <person name="Fu Q."/>
            <person name="Gubbala S."/>
            <person name="Hirani K."/>
            <person name="Jayaseelan J.C."/>
            <person name="Lara F."/>
            <person name="Munidasa M."/>
            <person name="Palculict T."/>
            <person name="Patil S."/>
            <person name="Pu L.-L."/>
            <person name="Saada N."/>
            <person name="Tang L."/>
            <person name="Weissenberger G."/>
            <person name="Zhu Y."/>
            <person name="Hemphill L."/>
            <person name="Shang Y."/>
            <person name="Youmans B."/>
            <person name="Ayvaz T."/>
            <person name="Ross M."/>
            <person name="Santibanez J."/>
            <person name="Aqrawi P."/>
            <person name="Gross S."/>
            <person name="Joshi V."/>
            <person name="Fowler G."/>
            <person name="Nazareth L."/>
            <person name="Reid J."/>
            <person name="Worley K."/>
            <person name="Petrosino J."/>
            <person name="Highlander S."/>
            <person name="Gibbs R."/>
        </authorList>
    </citation>
    <scope>NUCLEOTIDE SEQUENCE [LARGE SCALE GENOMIC DNA]</scope>
    <source>
        <strain evidence="12 13">DSM 11664</strain>
    </source>
</reference>